<evidence type="ECO:0000256" key="5">
    <source>
        <dbReference type="ARBA" id="ARBA00022792"/>
    </source>
</evidence>
<dbReference type="Pfam" id="PF13233">
    <property type="entry name" value="Complex1_LYR_2"/>
    <property type="match status" value="1"/>
</dbReference>
<keyword evidence="5" id="KW-0999">Mitochondrion inner membrane</keyword>
<comment type="similarity">
    <text evidence="2">Belongs to the complex I LYR family.</text>
</comment>
<evidence type="ECO:0000256" key="2">
    <source>
        <dbReference type="ARBA" id="ARBA00009508"/>
    </source>
</evidence>
<protein>
    <submittedName>
        <fullName evidence="9">NADH dehydrogenase (Ubiquinone) 1 alpha subcomplex 6</fullName>
    </submittedName>
</protein>
<evidence type="ECO:0000256" key="1">
    <source>
        <dbReference type="ARBA" id="ARBA00004443"/>
    </source>
</evidence>
<dbReference type="InterPro" id="IPR016488">
    <property type="entry name" value="NADH_Ub_cplx-1_asu_su-6"/>
</dbReference>
<evidence type="ECO:0000313" key="9">
    <source>
        <dbReference type="EMBL" id="KIH90156.1"/>
    </source>
</evidence>
<name>A0A0C2IM96_9PEZI</name>
<keyword evidence="8" id="KW-0472">Membrane</keyword>
<comment type="caution">
    <text evidence="9">The sequence shown here is derived from an EMBL/GenBank/DDBJ whole genome shotgun (WGS) entry which is preliminary data.</text>
</comment>
<dbReference type="GO" id="GO:0006979">
    <property type="term" value="P:response to oxidative stress"/>
    <property type="evidence" value="ECO:0007669"/>
    <property type="project" value="TreeGrafter"/>
</dbReference>
<dbReference type="OrthoDB" id="14535at2759"/>
<evidence type="ECO:0000256" key="4">
    <source>
        <dbReference type="ARBA" id="ARBA00022660"/>
    </source>
</evidence>
<dbReference type="VEuPathDB" id="FungiDB:SPBR_00997"/>
<dbReference type="PANTHER" id="PTHR12964">
    <property type="entry name" value="NADH-UBIQUINONE OXIDOREDUCTASE B14 SUBUNIT"/>
    <property type="match status" value="1"/>
</dbReference>
<comment type="subcellular location">
    <subcellularLocation>
        <location evidence="1">Mitochondrion inner membrane</location>
        <topology evidence="1">Peripheral membrane protein</topology>
        <orientation evidence="1">Matrix side</orientation>
    </subcellularLocation>
</comment>
<accession>A0A0C2IM96</accession>
<keyword evidence="7" id="KW-0496">Mitochondrion</keyword>
<keyword evidence="3" id="KW-0813">Transport</keyword>
<dbReference type="HOGENOM" id="CLU_111660_0_1_1"/>
<dbReference type="EMBL" id="AWTV01000008">
    <property type="protein sequence ID" value="KIH90156.1"/>
    <property type="molecule type" value="Genomic_DNA"/>
</dbReference>
<gene>
    <name evidence="9" type="ORF">SPBR_00997</name>
</gene>
<evidence type="ECO:0000256" key="6">
    <source>
        <dbReference type="ARBA" id="ARBA00022982"/>
    </source>
</evidence>
<evidence type="ECO:0000256" key="7">
    <source>
        <dbReference type="ARBA" id="ARBA00023128"/>
    </source>
</evidence>
<dbReference type="AlphaFoldDB" id="A0A0C2IM96"/>
<organism evidence="9 10">
    <name type="scientific">Sporothrix brasiliensis 5110</name>
    <dbReference type="NCBI Taxonomy" id="1398154"/>
    <lineage>
        <taxon>Eukaryota</taxon>
        <taxon>Fungi</taxon>
        <taxon>Dikarya</taxon>
        <taxon>Ascomycota</taxon>
        <taxon>Pezizomycotina</taxon>
        <taxon>Sordariomycetes</taxon>
        <taxon>Sordariomycetidae</taxon>
        <taxon>Ophiostomatales</taxon>
        <taxon>Ophiostomataceae</taxon>
        <taxon>Sporothrix</taxon>
    </lineage>
</organism>
<evidence type="ECO:0000256" key="8">
    <source>
        <dbReference type="ARBA" id="ARBA00023136"/>
    </source>
</evidence>
<keyword evidence="6" id="KW-0249">Electron transport</keyword>
<dbReference type="InterPro" id="IPR045299">
    <property type="entry name" value="Complex1_LYR_NDUFA6_LYRM6"/>
</dbReference>
<evidence type="ECO:0000256" key="3">
    <source>
        <dbReference type="ARBA" id="ARBA00022448"/>
    </source>
</evidence>
<keyword evidence="4" id="KW-0679">Respiratory chain</keyword>
<evidence type="ECO:0000313" key="10">
    <source>
        <dbReference type="Proteomes" id="UP000031575"/>
    </source>
</evidence>
<keyword evidence="9" id="KW-0830">Ubiquinone</keyword>
<sequence length="152" mass="17607">MAILPTEFARVSRQSANWDVARKRVLSAYREWLRAAPEIQTMYSVPLPVSALRTRIRQEFERHRFVNKLPVVDVLLFQNNADYQETMNFWRQTTHIMSYFKEESFKEGPKIPSSFMEGFLEIRAATRVVANEAATRVHERDVVVNGAGDGLC</sequence>
<dbReference type="CDD" id="cd20266">
    <property type="entry name" value="Complex1_LYR_NDUFA6_LYRM6"/>
    <property type="match status" value="1"/>
</dbReference>
<dbReference type="RefSeq" id="XP_040618166.1">
    <property type="nucleotide sequence ID" value="XM_040759316.1"/>
</dbReference>
<dbReference type="PANTHER" id="PTHR12964:SF0">
    <property type="entry name" value="NADH DEHYDROGENASE [UBIQUINONE] 1 ALPHA SUBCOMPLEX SUBUNIT 6"/>
    <property type="match status" value="1"/>
</dbReference>
<dbReference type="Proteomes" id="UP000031575">
    <property type="component" value="Unassembled WGS sequence"/>
</dbReference>
<reference evidence="9 10" key="1">
    <citation type="journal article" date="2014" name="BMC Genomics">
        <title>Comparative genomics of the major fungal agents of human and animal Sporotrichosis: Sporothrix schenckii and Sporothrix brasiliensis.</title>
        <authorList>
            <person name="Teixeira M.M."/>
            <person name="de Almeida L.G."/>
            <person name="Kubitschek-Barreira P."/>
            <person name="Alves F.L."/>
            <person name="Kioshima E.S."/>
            <person name="Abadio A.K."/>
            <person name="Fernandes L."/>
            <person name="Derengowski L.S."/>
            <person name="Ferreira K.S."/>
            <person name="Souza R.C."/>
            <person name="Ruiz J.C."/>
            <person name="de Andrade N.C."/>
            <person name="Paes H.C."/>
            <person name="Nicola A.M."/>
            <person name="Albuquerque P."/>
            <person name="Gerber A.L."/>
            <person name="Martins V.P."/>
            <person name="Peconick L.D."/>
            <person name="Neto A.V."/>
            <person name="Chaucanez C.B."/>
            <person name="Silva P.A."/>
            <person name="Cunha O.L."/>
            <person name="de Oliveira F.F."/>
            <person name="dos Santos T.C."/>
            <person name="Barros A.L."/>
            <person name="Soares M.A."/>
            <person name="de Oliveira L.M."/>
            <person name="Marini M.M."/>
            <person name="Villalobos-Duno H."/>
            <person name="Cunha M.M."/>
            <person name="de Hoog S."/>
            <person name="da Silveira J.F."/>
            <person name="Henrissat B."/>
            <person name="Nino-Vega G.A."/>
            <person name="Cisalpino P.S."/>
            <person name="Mora-Montes H.M."/>
            <person name="Almeida S.R."/>
            <person name="Stajich J.E."/>
            <person name="Lopes-Bezerra L.M."/>
            <person name="Vasconcelos A.T."/>
            <person name="Felipe M.S."/>
        </authorList>
    </citation>
    <scope>NUCLEOTIDE SEQUENCE [LARGE SCALE GENOMIC DNA]</scope>
    <source>
        <strain evidence="9 10">5110</strain>
    </source>
</reference>
<dbReference type="GeneID" id="63674237"/>
<dbReference type="GO" id="GO:0005743">
    <property type="term" value="C:mitochondrial inner membrane"/>
    <property type="evidence" value="ECO:0007669"/>
    <property type="project" value="UniProtKB-SubCell"/>
</dbReference>
<proteinExistence type="inferred from homology"/>
<keyword evidence="10" id="KW-1185">Reference proteome</keyword>
<dbReference type="GO" id="GO:0045271">
    <property type="term" value="C:respiratory chain complex I"/>
    <property type="evidence" value="ECO:0007669"/>
    <property type="project" value="InterPro"/>
</dbReference>